<evidence type="ECO:0000313" key="2">
    <source>
        <dbReference type="EMBL" id="RLE52847.1"/>
    </source>
</evidence>
<dbReference type="AlphaFoldDB" id="A0A497F069"/>
<organism evidence="2 3">
    <name type="scientific">Thermoproteota archaeon</name>
    <dbReference type="NCBI Taxonomy" id="2056631"/>
    <lineage>
        <taxon>Archaea</taxon>
        <taxon>Thermoproteota</taxon>
    </lineage>
</organism>
<feature type="domain" description="Thermo-DBP-RP2-like C-terminal" evidence="1">
    <location>
        <begin position="119"/>
        <end position="215"/>
    </location>
</feature>
<evidence type="ECO:0000313" key="3">
    <source>
        <dbReference type="Proteomes" id="UP000269499"/>
    </source>
</evidence>
<dbReference type="Proteomes" id="UP000269499">
    <property type="component" value="Unassembled WGS sequence"/>
</dbReference>
<name>A0A497F069_9CREN</name>
<evidence type="ECO:0000259" key="1">
    <source>
        <dbReference type="Pfam" id="PF20754"/>
    </source>
</evidence>
<reference evidence="2 3" key="1">
    <citation type="submission" date="2018-06" db="EMBL/GenBank/DDBJ databases">
        <title>Extensive metabolic versatility and redundancy in microbially diverse, dynamic hydrothermal sediments.</title>
        <authorList>
            <person name="Dombrowski N."/>
            <person name="Teske A."/>
            <person name="Baker B.J."/>
        </authorList>
    </citation>
    <scope>NUCLEOTIDE SEQUENCE [LARGE SCALE GENOMIC DNA]</scope>
    <source>
        <strain evidence="2">B20_G2</strain>
    </source>
</reference>
<accession>A0A497F069</accession>
<dbReference type="Pfam" id="PF20754">
    <property type="entry name" value="Thermo-DBP"/>
    <property type="match status" value="1"/>
</dbReference>
<dbReference type="InterPro" id="IPR049325">
    <property type="entry name" value="Thermo-DBP2-like_C"/>
</dbReference>
<dbReference type="Pfam" id="PF10015">
    <property type="entry name" value="ThermoDBP-RP_arch"/>
    <property type="match status" value="1"/>
</dbReference>
<comment type="caution">
    <text evidence="2">The sequence shown here is derived from an EMBL/GenBank/DDBJ whole genome shotgun (WGS) entry which is preliminary data.</text>
</comment>
<proteinExistence type="predicted"/>
<dbReference type="InterPro" id="IPR017140">
    <property type="entry name" value="ThermoDBP-RPs_arc"/>
</dbReference>
<gene>
    <name evidence="2" type="ORF">DRJ26_04185</name>
</gene>
<protein>
    <submittedName>
        <fullName evidence="2">DUF2258 domain-containing protein</fullName>
    </submittedName>
</protein>
<dbReference type="EMBL" id="QMRA01000095">
    <property type="protein sequence ID" value="RLE52847.1"/>
    <property type="molecule type" value="Genomic_DNA"/>
</dbReference>
<sequence length="223" mass="25007">MVQLSTGLIIAGAYADKIRKTLFAQLRDAVKRGEVTPQEIARASAEINRILYHIIVDNLKSDKGDVIRARIEYVVEDGRITWKYDTLRLEYFKRVPDEEVSKAVEKVVSNVAALLERAVAYNLEKVLTTAYGDHIYYIKLDDRTIGGLIVTPVNEEMAIIRGAVKEPTPVVIRRGRLVLSGRSVDEVLSESIADVLKAGETVEVEEVERVLKDIQAIIERESS</sequence>